<dbReference type="OrthoDB" id="8447184at2"/>
<dbReference type="Proteomes" id="UP000241203">
    <property type="component" value="Unassembled WGS sequence"/>
</dbReference>
<accession>A0A2P8GU93</accession>
<evidence type="ECO:0000313" key="4">
    <source>
        <dbReference type="Proteomes" id="UP000268291"/>
    </source>
</evidence>
<protein>
    <recommendedName>
        <fullName evidence="5">Gluconate 2-dehydrogenase subunit 3-like protein</fullName>
    </recommendedName>
</protein>
<proteinExistence type="predicted"/>
<gene>
    <name evidence="1" type="ORF">CLV49_1143</name>
    <name evidence="2" type="ORF">ELQ93_14750</name>
</gene>
<evidence type="ECO:0008006" key="5">
    <source>
        <dbReference type="Google" id="ProtNLM"/>
    </source>
</evidence>
<evidence type="ECO:0000313" key="2">
    <source>
        <dbReference type="EMBL" id="RUQ84836.1"/>
    </source>
</evidence>
<dbReference type="EMBL" id="RZGY01000002">
    <property type="protein sequence ID" value="RUQ84836.1"/>
    <property type="molecule type" value="Genomic_DNA"/>
</dbReference>
<sequence>MTAAELTAAERSKLAAVADLLIPRASGMPSASEALVHEEFIDRVFSVRPDLADGVRSGLADIADPLPASFPELQARALPRVRALAEAVTAAYFLNPQVAQLVGYRKRSVIPIRFDEDLDALVSSVNARGPIYRPTP</sequence>
<evidence type="ECO:0000313" key="3">
    <source>
        <dbReference type="Proteomes" id="UP000241203"/>
    </source>
</evidence>
<dbReference type="EMBL" id="PYAU01000001">
    <property type="protein sequence ID" value="PSL37536.1"/>
    <property type="molecule type" value="Genomic_DNA"/>
</dbReference>
<comment type="caution">
    <text evidence="1">The sequence shown here is derived from an EMBL/GenBank/DDBJ whole genome shotgun (WGS) entry which is preliminary data.</text>
</comment>
<dbReference type="Proteomes" id="UP000268291">
    <property type="component" value="Unassembled WGS sequence"/>
</dbReference>
<dbReference type="AlphaFoldDB" id="A0A2P8GU93"/>
<keyword evidence="4" id="KW-1185">Reference proteome</keyword>
<organism evidence="1 3">
    <name type="scientific">Labedella gwakjiensis</name>
    <dbReference type="NCBI Taxonomy" id="390269"/>
    <lineage>
        <taxon>Bacteria</taxon>
        <taxon>Bacillati</taxon>
        <taxon>Actinomycetota</taxon>
        <taxon>Actinomycetes</taxon>
        <taxon>Micrococcales</taxon>
        <taxon>Microbacteriaceae</taxon>
        <taxon>Labedella</taxon>
    </lineage>
</organism>
<reference evidence="2 4" key="2">
    <citation type="submission" date="2018-12" db="EMBL/GenBank/DDBJ databases">
        <authorList>
            <person name="hu s."/>
            <person name="Xu Y."/>
            <person name="Xu B."/>
            <person name="Li F."/>
        </authorList>
    </citation>
    <scope>NUCLEOTIDE SEQUENCE [LARGE SCALE GENOMIC DNA]</scope>
    <source>
        <strain evidence="2 4">KSW2-17</strain>
    </source>
</reference>
<name>A0A2P8GU93_9MICO</name>
<reference evidence="1 3" key="1">
    <citation type="submission" date="2018-03" db="EMBL/GenBank/DDBJ databases">
        <title>Genomic Encyclopedia of Archaeal and Bacterial Type Strains, Phase II (KMG-II): from individual species to whole genera.</title>
        <authorList>
            <person name="Goeker M."/>
        </authorList>
    </citation>
    <scope>NUCLEOTIDE SEQUENCE [LARGE SCALE GENOMIC DNA]</scope>
    <source>
        <strain evidence="1 3">DSM 21548</strain>
    </source>
</reference>
<evidence type="ECO:0000313" key="1">
    <source>
        <dbReference type="EMBL" id="PSL37536.1"/>
    </source>
</evidence>
<dbReference type="RefSeq" id="WP_106562663.1">
    <property type="nucleotide sequence ID" value="NZ_PYAU01000001.1"/>
</dbReference>